<evidence type="ECO:0008006" key="5">
    <source>
        <dbReference type="Google" id="ProtNLM"/>
    </source>
</evidence>
<accession>A0A9D7SWW0</accession>
<dbReference type="Proteomes" id="UP000808337">
    <property type="component" value="Unassembled WGS sequence"/>
</dbReference>
<proteinExistence type="predicted"/>
<keyword evidence="2" id="KW-0732">Signal</keyword>
<evidence type="ECO:0000256" key="2">
    <source>
        <dbReference type="SAM" id="SignalP"/>
    </source>
</evidence>
<dbReference type="AlphaFoldDB" id="A0A9D7SWW0"/>
<evidence type="ECO:0000313" key="3">
    <source>
        <dbReference type="EMBL" id="MBK9983661.1"/>
    </source>
</evidence>
<sequence length="74" mass="8033">MKNILCLFLIVSIALLAPACSRKSGCPAESAQSQVDKNGEYKVSKTKSGLLPPKGYHKKIKGKYKSGKKVKHSN</sequence>
<feature type="region of interest" description="Disordered" evidence="1">
    <location>
        <begin position="27"/>
        <end position="74"/>
    </location>
</feature>
<feature type="signal peptide" evidence="2">
    <location>
        <begin position="1"/>
        <end position="19"/>
    </location>
</feature>
<name>A0A9D7SWW0_9BACT</name>
<gene>
    <name evidence="3" type="ORF">IPP15_14985</name>
</gene>
<dbReference type="EMBL" id="JADKGY010000022">
    <property type="protein sequence ID" value="MBK9983661.1"/>
    <property type="molecule type" value="Genomic_DNA"/>
</dbReference>
<organism evidence="3 4">
    <name type="scientific">Candidatus Opimibacter skivensis</name>
    <dbReference type="NCBI Taxonomy" id="2982028"/>
    <lineage>
        <taxon>Bacteria</taxon>
        <taxon>Pseudomonadati</taxon>
        <taxon>Bacteroidota</taxon>
        <taxon>Saprospiria</taxon>
        <taxon>Saprospirales</taxon>
        <taxon>Saprospiraceae</taxon>
        <taxon>Candidatus Opimibacter</taxon>
    </lineage>
</organism>
<comment type="caution">
    <text evidence="3">The sequence shown here is derived from an EMBL/GenBank/DDBJ whole genome shotgun (WGS) entry which is preliminary data.</text>
</comment>
<feature type="compositionally biased region" description="Basic residues" evidence="1">
    <location>
        <begin position="55"/>
        <end position="74"/>
    </location>
</feature>
<evidence type="ECO:0000256" key="1">
    <source>
        <dbReference type="SAM" id="MobiDB-lite"/>
    </source>
</evidence>
<feature type="chain" id="PRO_5039711382" description="Lipoprotein" evidence="2">
    <location>
        <begin position="20"/>
        <end position="74"/>
    </location>
</feature>
<reference evidence="3 4" key="1">
    <citation type="submission" date="2020-10" db="EMBL/GenBank/DDBJ databases">
        <title>Connecting structure to function with the recovery of over 1000 high-quality activated sludge metagenome-assembled genomes encoding full-length rRNA genes using long-read sequencing.</title>
        <authorList>
            <person name="Singleton C.M."/>
            <person name="Petriglieri F."/>
            <person name="Kristensen J.M."/>
            <person name="Kirkegaard R.H."/>
            <person name="Michaelsen T.Y."/>
            <person name="Andersen M.H."/>
            <person name="Karst S.M."/>
            <person name="Dueholm M.S."/>
            <person name="Nielsen P.H."/>
            <person name="Albertsen M."/>
        </authorList>
    </citation>
    <scope>NUCLEOTIDE SEQUENCE [LARGE SCALE GENOMIC DNA]</scope>
    <source>
        <strain evidence="3">Ribe_18-Q3-R11-54_MAXAC.273</strain>
    </source>
</reference>
<protein>
    <recommendedName>
        <fullName evidence="5">Lipoprotein</fullName>
    </recommendedName>
</protein>
<evidence type="ECO:0000313" key="4">
    <source>
        <dbReference type="Proteomes" id="UP000808337"/>
    </source>
</evidence>